<reference evidence="1" key="1">
    <citation type="submission" date="2018-02" db="EMBL/GenBank/DDBJ databases">
        <title>Rhizophora mucronata_Transcriptome.</title>
        <authorList>
            <person name="Meera S.P."/>
            <person name="Sreeshan A."/>
            <person name="Augustine A."/>
        </authorList>
    </citation>
    <scope>NUCLEOTIDE SEQUENCE</scope>
    <source>
        <tissue evidence="1">Leaf</tissue>
    </source>
</reference>
<evidence type="ECO:0000313" key="1">
    <source>
        <dbReference type="EMBL" id="MBX48571.1"/>
    </source>
</evidence>
<dbReference type="AlphaFoldDB" id="A0A2P2P1S6"/>
<dbReference type="EMBL" id="GGEC01068087">
    <property type="protein sequence ID" value="MBX48571.1"/>
    <property type="molecule type" value="Transcribed_RNA"/>
</dbReference>
<accession>A0A2P2P1S6</accession>
<name>A0A2P2P1S6_RHIMU</name>
<organism evidence="1">
    <name type="scientific">Rhizophora mucronata</name>
    <name type="common">Asiatic mangrove</name>
    <dbReference type="NCBI Taxonomy" id="61149"/>
    <lineage>
        <taxon>Eukaryota</taxon>
        <taxon>Viridiplantae</taxon>
        <taxon>Streptophyta</taxon>
        <taxon>Embryophyta</taxon>
        <taxon>Tracheophyta</taxon>
        <taxon>Spermatophyta</taxon>
        <taxon>Magnoliopsida</taxon>
        <taxon>eudicotyledons</taxon>
        <taxon>Gunneridae</taxon>
        <taxon>Pentapetalae</taxon>
        <taxon>rosids</taxon>
        <taxon>fabids</taxon>
        <taxon>Malpighiales</taxon>
        <taxon>Rhizophoraceae</taxon>
        <taxon>Rhizophora</taxon>
    </lineage>
</organism>
<protein>
    <submittedName>
        <fullName evidence="1">Uncharacterized protein</fullName>
    </submittedName>
</protein>
<sequence>MPNKTSSALPEKKKKKGRYISWRNIYADSTEVRAKNLLDYGNLPRRIPVYSTNLPCGYLDTRMSQGENYLLFTNIKCHRIRLIHS</sequence>
<proteinExistence type="predicted"/>